<evidence type="ECO:0000256" key="6">
    <source>
        <dbReference type="ARBA" id="ARBA00022807"/>
    </source>
</evidence>
<evidence type="ECO:0000256" key="4">
    <source>
        <dbReference type="ARBA" id="ARBA00022786"/>
    </source>
</evidence>
<evidence type="ECO:0000313" key="9">
    <source>
        <dbReference type="EMBL" id="KAJ2807072.1"/>
    </source>
</evidence>
<comment type="caution">
    <text evidence="9">The sequence shown here is derived from an EMBL/GenBank/DDBJ whole genome shotgun (WGS) entry which is preliminary data.</text>
</comment>
<dbReference type="PANTHER" id="PTHR43982">
    <property type="entry name" value="UBIQUITIN CARBOXYL-TERMINAL HYDROLASE"/>
    <property type="match status" value="1"/>
</dbReference>
<keyword evidence="5 9" id="KW-0378">Hydrolase</keyword>
<dbReference type="InterPro" id="IPR044635">
    <property type="entry name" value="UBP14-like"/>
</dbReference>
<dbReference type="GO" id="GO:0016579">
    <property type="term" value="P:protein deubiquitination"/>
    <property type="evidence" value="ECO:0007669"/>
    <property type="project" value="InterPro"/>
</dbReference>
<dbReference type="InterPro" id="IPR028889">
    <property type="entry name" value="USP"/>
</dbReference>
<protein>
    <recommendedName>
        <fullName evidence="2">ubiquitinyl hydrolase 1</fullName>
        <ecNumber evidence="2">3.4.19.12</ecNumber>
    </recommendedName>
</protein>
<sequence>MSIAELQEPGVLAGFLVKSQLPEWVPADIQKQLPAGHRHTWVLPQMAHNQLSNTVASKWRGICRDCLCQLNIVVEAEGTNSQNACIDDTGHHFHSKLSTTVETSNDQESGPEAMCHGRVRCCKCGLAARVWQQPPVIEPAMAAALARARMCAQSHHPTQGTRDLMSTVTTLYKLVKNACSGNSRPIKVDSEAPRRLLKFDPPCNHILEILGFELVKELEFHPPGIVHIAGKALDPGNADKDASVAQVKTSLMFRRLEHVREELSVWAGQIQRQLPRDERQGAYVPKRVSEGLGDALGAHSYKRRPESSSLLMGTGTLQSGKRTAIEDALHSLGAPEDAADSLVGWAYMRLMEEDQSGDPLFGPRARRRFDSLVTISAARSSKELGILVENERERGMVATGAIQSACTALFGEPQSDIETVDGDTVREVFLARLGEATAYKSKMELAEHLAVIADAKQDQSLKSYASNVLSDLEASAEIQQGSSGVSAWKGKVDTWEQLPVGLKNIGNTCYLNSILQCLFSILPIRQAVMCYGDGTTWNEKLVVGRQDSGRLLTKEELAVALRFVALLKKLFESLISQRVEGWASSRVRKSAGGHPLATNVNLTPLAVAPDQELADMLLHRVNSSGAANTSGDSSLAGGSSTQPARPQQQQQQQQDVDECMVQCIGLLVHALPPSDKETELSEPDQTWIYKLLTGHLELATEKLGSGGTKEVEKPLVDAFINLNLNIPTESADINDCIDSFFAPSAITGGSEAMDTDTPKQELVRRSRIRDAPPVLCIQVQRVQFDMATMRPFKINSHLRLREQISLTPFKHFDGAAAAHARRYEIQQRIAAISNKLAALHVPIQTPANDNVGGAPVSVVSAMERVQAFMSGVSRWTDLDDAKALLDDLPGQSASSIASCAEDISKQLSQVSTTLRDARLQWEQELKETRTQLEDIYNDVPVDDMAYTLHAVFIHSGATPEFGHYWVYIRDFDKEKNLTRWLKFNDSNVSVVDPADIFRDAPKPGEESANPYYLVYVRTSEMDTMADLGV</sequence>
<feature type="compositionally biased region" description="Polar residues" evidence="7">
    <location>
        <begin position="624"/>
        <end position="646"/>
    </location>
</feature>
<dbReference type="GO" id="GO:0061136">
    <property type="term" value="P:regulation of proteasomal protein catabolic process"/>
    <property type="evidence" value="ECO:0007669"/>
    <property type="project" value="TreeGrafter"/>
</dbReference>
<keyword evidence="10" id="KW-1185">Reference proteome</keyword>
<dbReference type="PROSITE" id="PS00972">
    <property type="entry name" value="USP_1"/>
    <property type="match status" value="1"/>
</dbReference>
<comment type="catalytic activity">
    <reaction evidence="1">
        <text>Thiol-dependent hydrolysis of ester, thioester, amide, peptide and isopeptide bonds formed by the C-terminal Gly of ubiquitin (a 76-residue protein attached to proteins as an intracellular targeting signal).</text>
        <dbReference type="EC" id="3.4.19.12"/>
    </reaction>
</comment>
<dbReference type="GO" id="GO:0004843">
    <property type="term" value="F:cysteine-type deubiquitinase activity"/>
    <property type="evidence" value="ECO:0007669"/>
    <property type="project" value="UniProtKB-EC"/>
</dbReference>
<feature type="region of interest" description="Disordered" evidence="7">
    <location>
        <begin position="624"/>
        <end position="655"/>
    </location>
</feature>
<name>A0A9W8HZG3_9FUNG</name>
<evidence type="ECO:0000313" key="10">
    <source>
        <dbReference type="Proteomes" id="UP001140094"/>
    </source>
</evidence>
<keyword evidence="4" id="KW-0833">Ubl conjugation pathway</keyword>
<dbReference type="PANTHER" id="PTHR43982:SF6">
    <property type="entry name" value="UBIQUITIN CARBOXYL-TERMINAL HYDROLASE 2-RELATED"/>
    <property type="match status" value="1"/>
</dbReference>
<dbReference type="Gene3D" id="3.90.70.10">
    <property type="entry name" value="Cysteine proteinases"/>
    <property type="match status" value="1"/>
</dbReference>
<keyword evidence="3 9" id="KW-0645">Protease</keyword>
<dbReference type="AlphaFoldDB" id="A0A9W8HZG3"/>
<evidence type="ECO:0000259" key="8">
    <source>
        <dbReference type="PROSITE" id="PS50235"/>
    </source>
</evidence>
<organism evidence="9 10">
    <name type="scientific">Coemansia guatemalensis</name>
    <dbReference type="NCBI Taxonomy" id="2761395"/>
    <lineage>
        <taxon>Eukaryota</taxon>
        <taxon>Fungi</taxon>
        <taxon>Fungi incertae sedis</taxon>
        <taxon>Zoopagomycota</taxon>
        <taxon>Kickxellomycotina</taxon>
        <taxon>Kickxellomycetes</taxon>
        <taxon>Kickxellales</taxon>
        <taxon>Kickxellaceae</taxon>
        <taxon>Coemansia</taxon>
    </lineage>
</organism>
<proteinExistence type="predicted"/>
<evidence type="ECO:0000256" key="5">
    <source>
        <dbReference type="ARBA" id="ARBA00022801"/>
    </source>
</evidence>
<dbReference type="InterPro" id="IPR038765">
    <property type="entry name" value="Papain-like_cys_pep_sf"/>
</dbReference>
<feature type="domain" description="USP" evidence="8">
    <location>
        <begin position="500"/>
        <end position="1018"/>
    </location>
</feature>
<dbReference type="InterPro" id="IPR001394">
    <property type="entry name" value="Peptidase_C19_UCH"/>
</dbReference>
<dbReference type="GO" id="GO:0043161">
    <property type="term" value="P:proteasome-mediated ubiquitin-dependent protein catabolic process"/>
    <property type="evidence" value="ECO:0007669"/>
    <property type="project" value="InterPro"/>
</dbReference>
<keyword evidence="6" id="KW-0788">Thiol protease</keyword>
<dbReference type="GO" id="GO:0070628">
    <property type="term" value="F:proteasome binding"/>
    <property type="evidence" value="ECO:0007669"/>
    <property type="project" value="TreeGrafter"/>
</dbReference>
<dbReference type="PROSITE" id="PS00973">
    <property type="entry name" value="USP_2"/>
    <property type="match status" value="1"/>
</dbReference>
<reference evidence="9" key="1">
    <citation type="submission" date="2022-07" db="EMBL/GenBank/DDBJ databases">
        <title>Phylogenomic reconstructions and comparative analyses of Kickxellomycotina fungi.</title>
        <authorList>
            <person name="Reynolds N.K."/>
            <person name="Stajich J.E."/>
            <person name="Barry K."/>
            <person name="Grigoriev I.V."/>
            <person name="Crous P."/>
            <person name="Smith M.E."/>
        </authorList>
    </citation>
    <scope>NUCLEOTIDE SEQUENCE</scope>
    <source>
        <strain evidence="9">NRRL 1565</strain>
    </source>
</reference>
<gene>
    <name evidence="9" type="primary">UBP2</name>
    <name evidence="9" type="ORF">H4R20_001433</name>
</gene>
<evidence type="ECO:0000256" key="1">
    <source>
        <dbReference type="ARBA" id="ARBA00000707"/>
    </source>
</evidence>
<dbReference type="Pfam" id="PF00443">
    <property type="entry name" value="UCH"/>
    <property type="match status" value="1"/>
</dbReference>
<dbReference type="EC" id="3.4.19.12" evidence="2"/>
<dbReference type="Proteomes" id="UP001140094">
    <property type="component" value="Unassembled WGS sequence"/>
</dbReference>
<evidence type="ECO:0000256" key="7">
    <source>
        <dbReference type="SAM" id="MobiDB-lite"/>
    </source>
</evidence>
<evidence type="ECO:0000256" key="3">
    <source>
        <dbReference type="ARBA" id="ARBA00022670"/>
    </source>
</evidence>
<accession>A0A9W8HZG3</accession>
<dbReference type="OrthoDB" id="2420415at2759"/>
<dbReference type="EMBL" id="JANBUO010000139">
    <property type="protein sequence ID" value="KAJ2807072.1"/>
    <property type="molecule type" value="Genomic_DNA"/>
</dbReference>
<dbReference type="InterPro" id="IPR018200">
    <property type="entry name" value="USP_CS"/>
</dbReference>
<evidence type="ECO:0000256" key="2">
    <source>
        <dbReference type="ARBA" id="ARBA00012759"/>
    </source>
</evidence>
<dbReference type="PROSITE" id="PS50235">
    <property type="entry name" value="USP_3"/>
    <property type="match status" value="1"/>
</dbReference>
<dbReference type="SUPFAM" id="SSF54001">
    <property type="entry name" value="Cysteine proteinases"/>
    <property type="match status" value="1"/>
</dbReference>